<name>A0AAW1JXU6_POPJA</name>
<evidence type="ECO:0008006" key="3">
    <source>
        <dbReference type="Google" id="ProtNLM"/>
    </source>
</evidence>
<dbReference type="EMBL" id="JASPKY010000299">
    <property type="protein sequence ID" value="KAK9710006.1"/>
    <property type="molecule type" value="Genomic_DNA"/>
</dbReference>
<dbReference type="AlphaFoldDB" id="A0AAW1JXU6"/>
<organism evidence="1 2">
    <name type="scientific">Popillia japonica</name>
    <name type="common">Japanese beetle</name>
    <dbReference type="NCBI Taxonomy" id="7064"/>
    <lineage>
        <taxon>Eukaryota</taxon>
        <taxon>Metazoa</taxon>
        <taxon>Ecdysozoa</taxon>
        <taxon>Arthropoda</taxon>
        <taxon>Hexapoda</taxon>
        <taxon>Insecta</taxon>
        <taxon>Pterygota</taxon>
        <taxon>Neoptera</taxon>
        <taxon>Endopterygota</taxon>
        <taxon>Coleoptera</taxon>
        <taxon>Polyphaga</taxon>
        <taxon>Scarabaeiformia</taxon>
        <taxon>Scarabaeidae</taxon>
        <taxon>Rutelinae</taxon>
        <taxon>Popillia</taxon>
    </lineage>
</organism>
<gene>
    <name evidence="1" type="ORF">QE152_g26265</name>
</gene>
<accession>A0AAW1JXU6</accession>
<proteinExistence type="predicted"/>
<reference evidence="1 2" key="1">
    <citation type="journal article" date="2024" name="BMC Genomics">
        <title>De novo assembly and annotation of Popillia japonica's genome with initial clues to its potential as an invasive pest.</title>
        <authorList>
            <person name="Cucini C."/>
            <person name="Boschi S."/>
            <person name="Funari R."/>
            <person name="Cardaioli E."/>
            <person name="Iannotti N."/>
            <person name="Marturano G."/>
            <person name="Paoli F."/>
            <person name="Bruttini M."/>
            <person name="Carapelli A."/>
            <person name="Frati F."/>
            <person name="Nardi F."/>
        </authorList>
    </citation>
    <scope>NUCLEOTIDE SEQUENCE [LARGE SCALE GENOMIC DNA]</scope>
    <source>
        <strain evidence="1">DMR45628</strain>
    </source>
</reference>
<comment type="caution">
    <text evidence="1">The sequence shown here is derived from an EMBL/GenBank/DDBJ whole genome shotgun (WGS) entry which is preliminary data.</text>
</comment>
<sequence length="321" mass="36051">MDSIQTLAGKTAKFIAEEDAKGRFDATSSTIRPIVAVMDGPSDGAVERKPGLADIFNVAITNRYGILADTPTVAESTRMVVVDAAPASLADTPTVAESTRMVVVDAAPASLAEDNTSSLMQSSRKVQKPPPVCFISRVQHYREFRAKLDNISHDYYQHFAGDKTFIYYRKLEDYKRFVKTYSGTLPFYTFTSRNERTYAYLIKGLHCEIEVQDVKDELVKLEIPVVGVEKFKNTKNPIFMITVPKSIAVKELYSKAKYLQITRVYYEPRVSKRKLIQCKCHAWGYATTNCHLNVVRCVKCAGRGDRGNDSQGVIVVSYIFH</sequence>
<evidence type="ECO:0000313" key="1">
    <source>
        <dbReference type="EMBL" id="KAK9710006.1"/>
    </source>
</evidence>
<evidence type="ECO:0000313" key="2">
    <source>
        <dbReference type="Proteomes" id="UP001458880"/>
    </source>
</evidence>
<keyword evidence="2" id="KW-1185">Reference proteome</keyword>
<dbReference type="Proteomes" id="UP001458880">
    <property type="component" value="Unassembled WGS sequence"/>
</dbReference>
<protein>
    <recommendedName>
        <fullName evidence="3">Pre-C2HC domain-containing protein</fullName>
    </recommendedName>
</protein>